<dbReference type="Gene3D" id="2.40.160.180">
    <property type="entry name" value="Carbohydrate-selective porin OprB"/>
    <property type="match status" value="1"/>
</dbReference>
<dbReference type="Proteomes" id="UP001151088">
    <property type="component" value="Unassembled WGS sequence"/>
</dbReference>
<evidence type="ECO:0000256" key="2">
    <source>
        <dbReference type="RuleBase" id="RU363072"/>
    </source>
</evidence>
<feature type="signal peptide" evidence="2">
    <location>
        <begin position="1"/>
        <end position="35"/>
    </location>
</feature>
<dbReference type="Pfam" id="PF04966">
    <property type="entry name" value="OprB"/>
    <property type="match status" value="1"/>
</dbReference>
<keyword evidence="2" id="KW-0732">Signal</keyword>
<keyword evidence="4" id="KW-1185">Reference proteome</keyword>
<sequence>MRSTAFRHPSRPPGAARLRALACAAASFIALPALADPAGAPASDWLTRDTLTGDWGGTRTALADKGITVTSNWIVDALGNASGGIRQGAAMDGQHELEVALDLDKLAGWKGASVVASLYWLQGSNLSDDVGNLLTLTNIAGDAGARLGELYLENHFADDRLTTRIGQIAIDEEFAVSDTAGLFVNSAFGWPGIYGVDLPGGGPADPLPTPGAWVRWAPDDAFSVQAAAFNGNPLGGAGGNADGLDFPLDDGVLAIVEASYVHKGANGLIGTFRLGAWYNSETFDDLSVAANGLSLADPAADGPLAHQGDYSLYAIADQQLWASSTARLSGFVRVAWAPEDRNEVSFYVDTGLALTGPLPGRPNDVAGIGLAYAKISPALARLDRTSNALSGTDGPVQDYEAVLEIDYQAAVTPWLSVQPFFQYVFHPGGNVPDPNGSNPTQALRDAAVFGVRSTVTF</sequence>
<dbReference type="PANTHER" id="PTHR37944">
    <property type="entry name" value="PORIN B"/>
    <property type="match status" value="1"/>
</dbReference>
<dbReference type="InterPro" id="IPR007049">
    <property type="entry name" value="Carb-sel_porin_OprB"/>
</dbReference>
<evidence type="ECO:0000313" key="3">
    <source>
        <dbReference type="EMBL" id="MCS0493861.1"/>
    </source>
</evidence>
<dbReference type="GO" id="GO:0015288">
    <property type="term" value="F:porin activity"/>
    <property type="evidence" value="ECO:0007669"/>
    <property type="project" value="InterPro"/>
</dbReference>
<dbReference type="InterPro" id="IPR038673">
    <property type="entry name" value="OprB_sf"/>
</dbReference>
<evidence type="ECO:0000256" key="1">
    <source>
        <dbReference type="ARBA" id="ARBA00008769"/>
    </source>
</evidence>
<dbReference type="GO" id="GO:0008643">
    <property type="term" value="P:carbohydrate transport"/>
    <property type="evidence" value="ECO:0007669"/>
    <property type="project" value="InterPro"/>
</dbReference>
<dbReference type="InterPro" id="IPR052932">
    <property type="entry name" value="OprB_Porin"/>
</dbReference>
<reference evidence="3" key="1">
    <citation type="submission" date="2022-08" db="EMBL/GenBank/DDBJ databases">
        <authorList>
            <person name="Li F."/>
        </authorList>
    </citation>
    <scope>NUCLEOTIDE SEQUENCE</scope>
    <source>
        <strain evidence="3">MQZ15Z-1</strain>
    </source>
</reference>
<proteinExistence type="inferred from homology"/>
<comment type="caution">
    <text evidence="3">The sequence shown here is derived from an EMBL/GenBank/DDBJ whole genome shotgun (WGS) entry which is preliminary data.</text>
</comment>
<organism evidence="3 4">
    <name type="scientific">Ancylobacter mangrovi</name>
    <dbReference type="NCBI Taxonomy" id="2972472"/>
    <lineage>
        <taxon>Bacteria</taxon>
        <taxon>Pseudomonadati</taxon>
        <taxon>Pseudomonadota</taxon>
        <taxon>Alphaproteobacteria</taxon>
        <taxon>Hyphomicrobiales</taxon>
        <taxon>Xanthobacteraceae</taxon>
        <taxon>Ancylobacter</taxon>
    </lineage>
</organism>
<name>A0A9X2PBI8_9HYPH</name>
<dbReference type="AlphaFoldDB" id="A0A9X2PBI8"/>
<gene>
    <name evidence="3" type="ORF">NVS89_02035</name>
</gene>
<comment type="similarity">
    <text evidence="1 2">Belongs to the OprB family.</text>
</comment>
<dbReference type="EMBL" id="JANTHZ010000001">
    <property type="protein sequence ID" value="MCS0493861.1"/>
    <property type="molecule type" value="Genomic_DNA"/>
</dbReference>
<feature type="chain" id="PRO_5041019663" evidence="2">
    <location>
        <begin position="36"/>
        <end position="457"/>
    </location>
</feature>
<accession>A0A9X2PBI8</accession>
<evidence type="ECO:0000313" key="4">
    <source>
        <dbReference type="Proteomes" id="UP001151088"/>
    </source>
</evidence>
<dbReference type="GO" id="GO:0016020">
    <property type="term" value="C:membrane"/>
    <property type="evidence" value="ECO:0007669"/>
    <property type="project" value="InterPro"/>
</dbReference>
<dbReference type="PANTHER" id="PTHR37944:SF1">
    <property type="entry name" value="PORIN B"/>
    <property type="match status" value="1"/>
</dbReference>
<protein>
    <submittedName>
        <fullName evidence="3">Carbohydrate porin</fullName>
    </submittedName>
</protein>
<dbReference type="RefSeq" id="WP_258730809.1">
    <property type="nucleotide sequence ID" value="NZ_JANTHZ010000001.1"/>
</dbReference>